<dbReference type="AlphaFoldDB" id="A0A223Q1J1"/>
<reference evidence="1" key="1">
    <citation type="journal article" date="2018" name="Infect. Drug Resist.">
        <title>Comparative analysis of bla KPC-2- and rmtB-carrying IncFII-family pKPC-LK30/pHN7A8 hybrid plasmids from Klebsiella pneumoniae CG258 strains disseminated among multiple Chinese hospitals.</title>
        <authorList>
            <person name="Shi L."/>
            <person name="Feng J."/>
            <person name="Zhan Z."/>
            <person name="Zhao Y."/>
            <person name="Zhou H."/>
            <person name="Mao H."/>
            <person name="Gao Y."/>
            <person name="Zhang Y."/>
            <person name="Yin Z."/>
            <person name="Gao B."/>
            <person name="Tong Y."/>
            <person name="Luo Y."/>
            <person name="Zhang D."/>
            <person name="Zhou D."/>
        </authorList>
    </citation>
    <scope>NUCLEOTIDE SEQUENCE</scope>
    <source>
        <strain evidence="1">20049</strain>
        <plasmid evidence="1">p20049-KPC</plasmid>
    </source>
</reference>
<evidence type="ECO:0000313" key="1">
    <source>
        <dbReference type="EMBL" id="ASU51461.1"/>
    </source>
</evidence>
<geneLocation type="plasmid" evidence="1">
    <name>p20049-KPC</name>
</geneLocation>
<name>A0A223Q1J1_KLEPN</name>
<organism evidence="1">
    <name type="scientific">Klebsiella pneumoniae</name>
    <dbReference type="NCBI Taxonomy" id="573"/>
    <lineage>
        <taxon>Bacteria</taxon>
        <taxon>Pseudomonadati</taxon>
        <taxon>Pseudomonadota</taxon>
        <taxon>Gammaproteobacteria</taxon>
        <taxon>Enterobacterales</taxon>
        <taxon>Enterobacteriaceae</taxon>
        <taxon>Klebsiella/Raoultella group</taxon>
        <taxon>Klebsiella</taxon>
        <taxon>Klebsiella pneumoniae complex</taxon>
    </lineage>
</organism>
<proteinExistence type="predicted"/>
<sequence length="118" mass="13298">MRSSTESEPDNLWLIRSLRLILVLFESRCKDCFNPISSMIFVLSLITPPCYCVFCCAQSYHCALRNAIKKEGGSGLYMMCSALRASVAGVFPWDGWSSGDNRTDDHLKDLLEILFFCA</sequence>
<dbReference type="EMBL" id="MF168404">
    <property type="protein sequence ID" value="ASU51461.1"/>
    <property type="molecule type" value="Genomic_DNA"/>
</dbReference>
<accession>A0A223Q1J1</accession>
<protein>
    <submittedName>
        <fullName evidence="1">Uncharacterized protein</fullName>
    </submittedName>
</protein>
<keyword evidence="1" id="KW-0614">Plasmid</keyword>